<name>A0A4U1CM47_9SPHI</name>
<sequence length="166" mass="19030">MNINNLAIAKNLIYDKCGFNFSELKIEEESAEYDACTFQLNSKSVLHRTAKITPTKTGQFVTIWKRDENGETTPFHVNDDFDLIIISTRNGDLFGQFIFPKSILLEKGIVSNPKKQGKRGIRVYPSWDITTNKQAKKTQLWQLNYFIDASAHLIDINRINQLMSLA</sequence>
<dbReference type="OrthoDB" id="4954833at2"/>
<dbReference type="EMBL" id="SWBR01000004">
    <property type="protein sequence ID" value="TKC06512.1"/>
    <property type="molecule type" value="Genomic_DNA"/>
</dbReference>
<comment type="caution">
    <text evidence="1">The sequence shown here is derived from an EMBL/GenBank/DDBJ whole genome shotgun (WGS) entry which is preliminary data.</text>
</comment>
<protein>
    <recommendedName>
        <fullName evidence="3">MepB family protein</fullName>
    </recommendedName>
</protein>
<dbReference type="Pfam" id="PF08877">
    <property type="entry name" value="MepB-like"/>
    <property type="match status" value="1"/>
</dbReference>
<organism evidence="1 2">
    <name type="scientific">Pedobacter polaris</name>
    <dbReference type="NCBI Taxonomy" id="2571273"/>
    <lineage>
        <taxon>Bacteria</taxon>
        <taxon>Pseudomonadati</taxon>
        <taxon>Bacteroidota</taxon>
        <taxon>Sphingobacteriia</taxon>
        <taxon>Sphingobacteriales</taxon>
        <taxon>Sphingobacteriaceae</taxon>
        <taxon>Pedobacter</taxon>
    </lineage>
</organism>
<dbReference type="Proteomes" id="UP000309488">
    <property type="component" value="Unassembled WGS sequence"/>
</dbReference>
<accession>A0A4U1CM47</accession>
<dbReference type="PIRSF" id="PIRSF032285">
    <property type="entry name" value="UCP032285"/>
    <property type="match status" value="1"/>
</dbReference>
<keyword evidence="2" id="KW-1185">Reference proteome</keyword>
<dbReference type="InterPro" id="IPR038231">
    <property type="entry name" value="MepB-like_sf"/>
</dbReference>
<reference evidence="1 2" key="1">
    <citation type="submission" date="2019-04" db="EMBL/GenBank/DDBJ databases">
        <title>Pedobacter sp. RP-3-22 sp. nov., isolated from Arctic soil.</title>
        <authorList>
            <person name="Dahal R.H."/>
            <person name="Kim D.-U."/>
        </authorList>
    </citation>
    <scope>NUCLEOTIDE SEQUENCE [LARGE SCALE GENOMIC DNA]</scope>
    <source>
        <strain evidence="1 2">RP-3-22</strain>
    </source>
</reference>
<dbReference type="InterPro" id="IPR011235">
    <property type="entry name" value="MepB-like"/>
</dbReference>
<evidence type="ECO:0000313" key="1">
    <source>
        <dbReference type="EMBL" id="TKC06512.1"/>
    </source>
</evidence>
<dbReference type="Gene3D" id="3.40.1350.140">
    <property type="entry name" value="MepB-like"/>
    <property type="match status" value="1"/>
</dbReference>
<evidence type="ECO:0000313" key="2">
    <source>
        <dbReference type="Proteomes" id="UP000309488"/>
    </source>
</evidence>
<evidence type="ECO:0008006" key="3">
    <source>
        <dbReference type="Google" id="ProtNLM"/>
    </source>
</evidence>
<dbReference type="RefSeq" id="WP_136842549.1">
    <property type="nucleotide sequence ID" value="NZ_SWBR01000004.1"/>
</dbReference>
<gene>
    <name evidence="1" type="ORF">FA048_14960</name>
</gene>
<proteinExistence type="predicted"/>
<dbReference type="AlphaFoldDB" id="A0A4U1CM47"/>